<sequence length="495" mass="53666">MVPSLIHTHSGRLWGEPGFATRPWRCAEFSDRELMAGVRSDTVVSSPAEASTIGRNGSVRIPDLTGKGKSTEASGSPSAAAGDKVAEMMGRLNLTSQEANAFILEYEDEEYPNCPGWAVVGKVLAPNPLHINTIKCVLRLAWGNPKGLEFHSTGANLFMAEFATQADRDRMLAGSPWNINKNGVLLKLFNPAVKPRDVCFDKLLVWARIFNLPFGLMNDIRGKCLASNIGDIVMEVDGHGRAWGDFLRVRVWIKTHEPLMRFVSVFSQKRQTTEVYQVMYERLPTFCFSCGLLGHSSGVCPNPSERDEEGLLPYHGMRLCVPEERKKQSDSKSGQSSFSSNRPAPAAAHHGPSNPNQMKKGGGGSGDVSSPKKPRKPRTTRTATTPSSAAGAMKGFGTSVQKDSGGVPRVSGQKRKEYRPKVQPADRVEGDTPVLTMVPVRQGTVSASILATTEDGGSLVVEEADPNKRQKTVSPSKAHRSADQAEAAAQPCRTQ</sequence>
<reference evidence="1" key="2">
    <citation type="submission" date="2025-09" db="UniProtKB">
        <authorList>
            <consortium name="EnsemblPlants"/>
        </authorList>
    </citation>
    <scope>IDENTIFICATION</scope>
</reference>
<proteinExistence type="predicted"/>
<dbReference type="EnsemblPlants" id="AVESA.00010b.r2.3AG0434170.1">
    <property type="protein sequence ID" value="AVESA.00010b.r2.3AG0434170.1.CDS.1"/>
    <property type="gene ID" value="AVESA.00010b.r2.3AG0434170"/>
</dbReference>
<organism evidence="1 2">
    <name type="scientific">Avena sativa</name>
    <name type="common">Oat</name>
    <dbReference type="NCBI Taxonomy" id="4498"/>
    <lineage>
        <taxon>Eukaryota</taxon>
        <taxon>Viridiplantae</taxon>
        <taxon>Streptophyta</taxon>
        <taxon>Embryophyta</taxon>
        <taxon>Tracheophyta</taxon>
        <taxon>Spermatophyta</taxon>
        <taxon>Magnoliopsida</taxon>
        <taxon>Liliopsida</taxon>
        <taxon>Poales</taxon>
        <taxon>Poaceae</taxon>
        <taxon>BOP clade</taxon>
        <taxon>Pooideae</taxon>
        <taxon>Poodae</taxon>
        <taxon>Poeae</taxon>
        <taxon>Poeae Chloroplast Group 1 (Aveneae type)</taxon>
        <taxon>Aveninae</taxon>
        <taxon>Avena</taxon>
    </lineage>
</organism>
<reference evidence="1" key="1">
    <citation type="submission" date="2021-05" db="EMBL/GenBank/DDBJ databases">
        <authorList>
            <person name="Scholz U."/>
            <person name="Mascher M."/>
            <person name="Fiebig A."/>
        </authorList>
    </citation>
    <scope>NUCLEOTIDE SEQUENCE [LARGE SCALE GENOMIC DNA]</scope>
</reference>
<evidence type="ECO:0000313" key="1">
    <source>
        <dbReference type="EnsemblPlants" id="AVESA.00010b.r2.3AG0434170.1.CDS.1"/>
    </source>
</evidence>
<protein>
    <submittedName>
        <fullName evidence="1">Uncharacterized protein</fullName>
    </submittedName>
</protein>
<dbReference type="Proteomes" id="UP001732700">
    <property type="component" value="Chromosome 3A"/>
</dbReference>
<evidence type="ECO:0000313" key="2">
    <source>
        <dbReference type="Proteomes" id="UP001732700"/>
    </source>
</evidence>
<keyword evidence="2" id="KW-1185">Reference proteome</keyword>
<name>A0ACD5VIC1_AVESA</name>
<accession>A0ACD5VIC1</accession>